<name>A0ABW5GSG9_9PSEU</name>
<dbReference type="Gene3D" id="1.10.287.1060">
    <property type="entry name" value="ESAT-6-like"/>
    <property type="match status" value="1"/>
</dbReference>
<gene>
    <name evidence="1" type="ORF">ACFSYJ_32930</name>
</gene>
<evidence type="ECO:0000313" key="2">
    <source>
        <dbReference type="Proteomes" id="UP001597419"/>
    </source>
</evidence>
<dbReference type="SUPFAM" id="SSF140453">
    <property type="entry name" value="EsxAB dimer-like"/>
    <property type="match status" value="1"/>
</dbReference>
<sequence>MAQYTIDFGRVQGVLEQMEGVDKQIKTMLGTLESNTEKSLAEWQSEAKSSYRQCKAKWDASAAQMPVLLAQARQALAEIMTSYGRAENQGSDLWNSVGVGRK</sequence>
<proteinExistence type="predicted"/>
<dbReference type="EMBL" id="JBHUKU010000021">
    <property type="protein sequence ID" value="MFD2463457.1"/>
    <property type="molecule type" value="Genomic_DNA"/>
</dbReference>
<dbReference type="RefSeq" id="WP_345400249.1">
    <property type="nucleotide sequence ID" value="NZ_BAABHG010000011.1"/>
</dbReference>
<dbReference type="Pfam" id="PF06013">
    <property type="entry name" value="WXG100"/>
    <property type="match status" value="1"/>
</dbReference>
<accession>A0ABW5GSG9</accession>
<dbReference type="Proteomes" id="UP001597419">
    <property type="component" value="Unassembled WGS sequence"/>
</dbReference>
<comment type="caution">
    <text evidence="1">The sequence shown here is derived from an EMBL/GenBank/DDBJ whole genome shotgun (WGS) entry which is preliminary data.</text>
</comment>
<evidence type="ECO:0000313" key="1">
    <source>
        <dbReference type="EMBL" id="MFD2463457.1"/>
    </source>
</evidence>
<reference evidence="2" key="1">
    <citation type="journal article" date="2019" name="Int. J. Syst. Evol. Microbiol.">
        <title>The Global Catalogue of Microorganisms (GCM) 10K type strain sequencing project: providing services to taxonomists for standard genome sequencing and annotation.</title>
        <authorList>
            <consortium name="The Broad Institute Genomics Platform"/>
            <consortium name="The Broad Institute Genome Sequencing Center for Infectious Disease"/>
            <person name="Wu L."/>
            <person name="Ma J."/>
        </authorList>
    </citation>
    <scope>NUCLEOTIDE SEQUENCE [LARGE SCALE GENOMIC DNA]</scope>
    <source>
        <strain evidence="2">CGMCC 4.7643</strain>
    </source>
</reference>
<protein>
    <submittedName>
        <fullName evidence="1">WXG100 family type VII secretion target</fullName>
    </submittedName>
</protein>
<organism evidence="1 2">
    <name type="scientific">Amycolatopsis samaneae</name>
    <dbReference type="NCBI Taxonomy" id="664691"/>
    <lineage>
        <taxon>Bacteria</taxon>
        <taxon>Bacillati</taxon>
        <taxon>Actinomycetota</taxon>
        <taxon>Actinomycetes</taxon>
        <taxon>Pseudonocardiales</taxon>
        <taxon>Pseudonocardiaceae</taxon>
        <taxon>Amycolatopsis</taxon>
    </lineage>
</organism>
<keyword evidence="2" id="KW-1185">Reference proteome</keyword>
<dbReference type="InterPro" id="IPR010310">
    <property type="entry name" value="T7SS_ESAT-6-like"/>
</dbReference>
<dbReference type="InterPro" id="IPR036689">
    <property type="entry name" value="ESAT-6-like_sf"/>
</dbReference>